<proteinExistence type="predicted"/>
<keyword evidence="2" id="KW-1185">Reference proteome</keyword>
<evidence type="ECO:0000313" key="1">
    <source>
        <dbReference type="EMBL" id="KAF3699332.1"/>
    </source>
</evidence>
<sequence>MHIKTMHKEKKKCCSAYLAAALFLACYCVQTVDSYRLRKTERRAGRKEVTAAKATGIQEGIVVFGRVFEKGSGFKSQVVDWARKTSSRAFVEDGSNYQADFTEWSQGQTHDTSSREAAWKRLASSLQCSDAQMLFRAVGPGASQFSLEQDSAPPMPLSQVPSACGYSMQSDPLALVMMVPYDGCNVAQEGGGHVLPMRWQGIPVSLWCPHSAASPNPTTVSQTPGNPGSVVVPEPSTEATTTAKLDMPTFQQYPFFFPFYSYYPFFPPPLPPTTTVPTTTAASTMSTTASLSTAAAGPHPMYPLPFNPSLYVPINWAFPGPFPESAEPTLTQTNLTEHWSLPFPHYSPYYYRSLPYNFFPHFPQYPIQMPEMYEQVQPDSMQYYFHDHSPAQVHF</sequence>
<dbReference type="PROSITE" id="PS51257">
    <property type="entry name" value="PROKAR_LIPOPROTEIN"/>
    <property type="match status" value="1"/>
</dbReference>
<dbReference type="EMBL" id="CM015725">
    <property type="protein sequence ID" value="KAF3699332.1"/>
    <property type="molecule type" value="Genomic_DNA"/>
</dbReference>
<evidence type="ECO:0000313" key="2">
    <source>
        <dbReference type="Proteomes" id="UP000503349"/>
    </source>
</evidence>
<gene>
    <name evidence="1" type="ORF">EXN66_Car015019</name>
</gene>
<name>A0A6G1Q9X1_CHAAH</name>
<dbReference type="Proteomes" id="UP000503349">
    <property type="component" value="Chromosome 14"/>
</dbReference>
<accession>A0A6G1Q9X1</accession>
<reference evidence="2" key="2">
    <citation type="submission" date="2019-02" db="EMBL/GenBank/DDBJ databases">
        <title>Opniocepnalus argus Var Kimnra genome.</title>
        <authorList>
            <person name="Zhou C."/>
            <person name="Xiao S."/>
        </authorList>
    </citation>
    <scope>NUCLEOTIDE SEQUENCE [LARGE SCALE GENOMIC DNA]</scope>
</reference>
<dbReference type="AlphaFoldDB" id="A0A6G1Q9X1"/>
<organism evidence="1 2">
    <name type="scientific">Channa argus</name>
    <name type="common">Northern snakehead</name>
    <name type="synonym">Ophicephalus argus</name>
    <dbReference type="NCBI Taxonomy" id="215402"/>
    <lineage>
        <taxon>Eukaryota</taxon>
        <taxon>Metazoa</taxon>
        <taxon>Chordata</taxon>
        <taxon>Craniata</taxon>
        <taxon>Vertebrata</taxon>
        <taxon>Euteleostomi</taxon>
        <taxon>Actinopterygii</taxon>
        <taxon>Neopterygii</taxon>
        <taxon>Teleostei</taxon>
        <taxon>Neoteleostei</taxon>
        <taxon>Acanthomorphata</taxon>
        <taxon>Anabantaria</taxon>
        <taxon>Anabantiformes</taxon>
        <taxon>Channoidei</taxon>
        <taxon>Channidae</taxon>
        <taxon>Channa</taxon>
    </lineage>
</organism>
<protein>
    <submittedName>
        <fullName evidence="1">Uncharacterized protein</fullName>
    </submittedName>
</protein>
<reference evidence="1 2" key="1">
    <citation type="submission" date="2019-02" db="EMBL/GenBank/DDBJ databases">
        <title>Opniocepnalus argus genome.</title>
        <authorList>
            <person name="Zhou C."/>
            <person name="Xiao S."/>
        </authorList>
    </citation>
    <scope>NUCLEOTIDE SEQUENCE [LARGE SCALE GENOMIC DNA]</scope>
    <source>
        <strain evidence="1">OARG1902GOOAL</strain>
        <tissue evidence="1">Muscle</tissue>
    </source>
</reference>